<dbReference type="FunFam" id="3.40.50.720:FF:000182">
    <property type="entry name" value="NAD-dependent malic enzyme"/>
    <property type="match status" value="1"/>
</dbReference>
<evidence type="ECO:0000256" key="4">
    <source>
        <dbReference type="ARBA" id="ARBA00023002"/>
    </source>
</evidence>
<evidence type="ECO:0000256" key="2">
    <source>
        <dbReference type="ARBA" id="ARBA00008785"/>
    </source>
</evidence>
<dbReference type="InterPro" id="IPR012301">
    <property type="entry name" value="Malic_N_dom"/>
</dbReference>
<dbReference type="SUPFAM" id="SSF53223">
    <property type="entry name" value="Aminoacid dehydrogenase-like, N-terminal domain"/>
    <property type="match status" value="1"/>
</dbReference>
<dbReference type="NCBIfam" id="NF010052">
    <property type="entry name" value="PRK13529.1"/>
    <property type="match status" value="1"/>
</dbReference>
<comment type="cofactor">
    <cofactor evidence="7">
        <name>Mg(2+)</name>
        <dbReference type="ChEBI" id="CHEBI:18420"/>
    </cofactor>
    <cofactor evidence="7">
        <name>Mn(2+)</name>
        <dbReference type="ChEBI" id="CHEBI:29035"/>
    </cofactor>
    <text evidence="7">Divalent metal cations. Prefers magnesium or manganese.</text>
</comment>
<dbReference type="InterPro" id="IPR036291">
    <property type="entry name" value="NAD(P)-bd_dom_sf"/>
</dbReference>
<feature type="binding site" evidence="6">
    <location>
        <position position="148"/>
    </location>
    <ligand>
        <name>(S)-malate</name>
        <dbReference type="ChEBI" id="CHEBI:15589"/>
    </ligand>
</feature>
<evidence type="ECO:0000259" key="9">
    <source>
        <dbReference type="SMART" id="SM00919"/>
    </source>
</evidence>
<dbReference type="PANTHER" id="PTHR23406">
    <property type="entry name" value="MALIC ENZYME-RELATED"/>
    <property type="match status" value="1"/>
</dbReference>
<dbReference type="EMBL" id="AP023086">
    <property type="protein sequence ID" value="BCD99318.1"/>
    <property type="molecule type" value="Genomic_DNA"/>
</dbReference>
<organism evidence="11 12">
    <name type="scientific">Marinagarivorans cellulosilyticus</name>
    <dbReference type="NCBI Taxonomy" id="2721545"/>
    <lineage>
        <taxon>Bacteria</taxon>
        <taxon>Pseudomonadati</taxon>
        <taxon>Pseudomonadota</taxon>
        <taxon>Gammaproteobacteria</taxon>
        <taxon>Cellvibrionales</taxon>
        <taxon>Cellvibrionaceae</taxon>
        <taxon>Marinagarivorans</taxon>
    </lineage>
</organism>
<proteinExistence type="inferred from homology"/>
<dbReference type="InterPro" id="IPR015884">
    <property type="entry name" value="Malic_enzyme_CS"/>
</dbReference>
<dbReference type="Pfam" id="PF03949">
    <property type="entry name" value="Malic_M"/>
    <property type="match status" value="1"/>
</dbReference>
<evidence type="ECO:0000256" key="3">
    <source>
        <dbReference type="ARBA" id="ARBA00022723"/>
    </source>
</evidence>
<protein>
    <submittedName>
        <fullName evidence="11">Malate dehydrogenase (Oxaloacetate-decarboxylating)(NADP+)</fullName>
        <ecNumber evidence="11">1.1.1.40</ecNumber>
    </submittedName>
</protein>
<dbReference type="Proteomes" id="UP001320119">
    <property type="component" value="Chromosome"/>
</dbReference>
<evidence type="ECO:0000256" key="1">
    <source>
        <dbReference type="ARBA" id="ARBA00001936"/>
    </source>
</evidence>
<feature type="domain" description="Malic enzyme N-terminal" evidence="10">
    <location>
        <begin position="72"/>
        <end position="252"/>
    </location>
</feature>
<feature type="binding site" evidence="7">
    <location>
        <position position="237"/>
    </location>
    <ligand>
        <name>a divalent metal cation</name>
        <dbReference type="ChEBI" id="CHEBI:60240"/>
    </ligand>
</feature>
<dbReference type="Gene3D" id="3.40.50.720">
    <property type="entry name" value="NAD(P)-binding Rossmann-like Domain"/>
    <property type="match status" value="1"/>
</dbReference>
<keyword evidence="12" id="KW-1185">Reference proteome</keyword>
<evidence type="ECO:0000259" key="10">
    <source>
        <dbReference type="SMART" id="SM01274"/>
    </source>
</evidence>
<dbReference type="EC" id="1.1.1.40" evidence="11"/>
<dbReference type="InterPro" id="IPR037062">
    <property type="entry name" value="Malic_N_dom_sf"/>
</dbReference>
<dbReference type="GO" id="GO:0006108">
    <property type="term" value="P:malate metabolic process"/>
    <property type="evidence" value="ECO:0007669"/>
    <property type="project" value="TreeGrafter"/>
</dbReference>
<evidence type="ECO:0000256" key="6">
    <source>
        <dbReference type="PIRSR" id="PIRSR000106-2"/>
    </source>
</evidence>
<feature type="active site" description="Proton acceptor" evidence="5">
    <location>
        <position position="166"/>
    </location>
</feature>
<feature type="binding site" evidence="7">
    <location>
        <position position="261"/>
    </location>
    <ligand>
        <name>a divalent metal cation</name>
        <dbReference type="ChEBI" id="CHEBI:60240"/>
    </ligand>
</feature>
<dbReference type="GO" id="GO:0046872">
    <property type="term" value="F:metal ion binding"/>
    <property type="evidence" value="ECO:0007669"/>
    <property type="project" value="UniProtKB-KW"/>
</dbReference>
<dbReference type="AlphaFoldDB" id="A0AAN2BLN2"/>
<comment type="similarity">
    <text evidence="2 8">Belongs to the malic enzymes family.</text>
</comment>
<dbReference type="PANTHER" id="PTHR23406:SF90">
    <property type="entry name" value="MALIC ENZYME-RELATED"/>
    <property type="match status" value="1"/>
</dbReference>
<dbReference type="PIRSF" id="PIRSF000106">
    <property type="entry name" value="ME"/>
    <property type="match status" value="1"/>
</dbReference>
<evidence type="ECO:0000256" key="7">
    <source>
        <dbReference type="PIRSR" id="PIRSR000106-3"/>
    </source>
</evidence>
<dbReference type="PRINTS" id="PR00072">
    <property type="entry name" value="MALOXRDTASE"/>
</dbReference>
<name>A0AAN2BLN2_9GAMM</name>
<reference evidence="11 12" key="1">
    <citation type="journal article" date="2022" name="IScience">
        <title>An ultrasensitive nanofiber-based assay for enzymatic hydrolysis and deep-sea microbial degradation of cellulose.</title>
        <authorList>
            <person name="Tsudome M."/>
            <person name="Tachioka M."/>
            <person name="Miyazaki M."/>
            <person name="Uchimura K."/>
            <person name="Tsuda M."/>
            <person name="Takaki Y."/>
            <person name="Deguchi S."/>
        </authorList>
    </citation>
    <scope>NUCLEOTIDE SEQUENCE [LARGE SCALE GENOMIC DNA]</scope>
    <source>
        <strain evidence="11 12">GE09</strain>
    </source>
</reference>
<dbReference type="PROSITE" id="PS00331">
    <property type="entry name" value="MALIC_ENZYMES"/>
    <property type="match status" value="1"/>
</dbReference>
<evidence type="ECO:0000313" key="11">
    <source>
        <dbReference type="EMBL" id="BCD99318.1"/>
    </source>
</evidence>
<accession>A0AAN2BLN2</accession>
<feature type="domain" description="Malic enzyme NAD-binding" evidence="9">
    <location>
        <begin position="262"/>
        <end position="512"/>
    </location>
</feature>
<dbReference type="SMART" id="SM01274">
    <property type="entry name" value="malic"/>
    <property type="match status" value="1"/>
</dbReference>
<evidence type="ECO:0000256" key="5">
    <source>
        <dbReference type="PIRSR" id="PIRSR000106-1"/>
    </source>
</evidence>
<dbReference type="SMART" id="SM00919">
    <property type="entry name" value="Malic_M"/>
    <property type="match status" value="1"/>
</dbReference>
<dbReference type="GO" id="GO:0051287">
    <property type="term" value="F:NAD binding"/>
    <property type="evidence" value="ECO:0007669"/>
    <property type="project" value="InterPro"/>
</dbReference>
<dbReference type="CDD" id="cd05312">
    <property type="entry name" value="NAD_bind_1_malic_enz"/>
    <property type="match status" value="1"/>
</dbReference>
<gene>
    <name evidence="11" type="ORF">MARGE09_P3519</name>
</gene>
<dbReference type="InterPro" id="IPR012302">
    <property type="entry name" value="Malic_NAD-bd"/>
</dbReference>
<feature type="binding site" evidence="7">
    <location>
        <position position="238"/>
    </location>
    <ligand>
        <name>a divalent metal cation</name>
        <dbReference type="ChEBI" id="CHEBI:60240"/>
    </ligand>
</feature>
<keyword evidence="4 11" id="KW-0560">Oxidoreductase</keyword>
<dbReference type="SUPFAM" id="SSF51735">
    <property type="entry name" value="NAD(P)-binding Rossmann-fold domains"/>
    <property type="match status" value="1"/>
</dbReference>
<dbReference type="KEGG" id="marq:MARGE09_P3519"/>
<sequence>MSAHNLRGFDLLSSVRHNKGTAFNHQEREALGLRGLLPPAVFGLDDHKRRALANIRRKDSDIERYVFMQSLMGRNQTLFYRLVIDHIEELMPIIYTPTVGQACREFAHIFRQPRGFYISPSDKGDIRTILNNWPEKDIRVVVITDGERILGLGDLGTNGMGIPIGKLALYTACAGIPPEQCLPVMLDVGTNNQALREDPLYLGTPIPRIRGEDYIQLVDEFVTAIQDAFPKALIQFEDFLTPNAYALLNTYRNQVLCFNDDIQGTAAVALAGVYASCKPAGKQFKDLKVMFLGAGSAATGIADLLKVALMAEGLSEPEALARLWFVDVSGLVVKGRTDLMSHNLPYAHAHTQMPFIEAIEDIKPDVLIGATGCPGTFNQSVIRKMCEHNARPVIFALSNPTSQAECTAEQAYAWSNGHVIFASGSPFAPVEYDGNRYQPGQGNNAYIFPGIGLGAIVAEAKLISDEMFLAAASTLAQCVTEEEVAAGSVYPKLTRIREVSLDIAVAVAKTAYAQALAQSEPPLNLRETIAQRMYDPHYE</sequence>
<evidence type="ECO:0000256" key="8">
    <source>
        <dbReference type="RuleBase" id="RU003427"/>
    </source>
</evidence>
<keyword evidence="3 7" id="KW-0479">Metal-binding</keyword>
<comment type="cofactor">
    <cofactor evidence="1">
        <name>Mn(2+)</name>
        <dbReference type="ChEBI" id="CHEBI:29035"/>
    </cofactor>
</comment>
<evidence type="ECO:0000313" key="12">
    <source>
        <dbReference type="Proteomes" id="UP001320119"/>
    </source>
</evidence>
<dbReference type="InterPro" id="IPR001891">
    <property type="entry name" value="Malic_OxRdtase"/>
</dbReference>
<dbReference type="GO" id="GO:0004473">
    <property type="term" value="F:malate dehydrogenase (decarboxylating) (NADP+) activity"/>
    <property type="evidence" value="ECO:0007669"/>
    <property type="project" value="UniProtKB-EC"/>
</dbReference>
<feature type="binding site" evidence="6">
    <location>
        <position position="399"/>
    </location>
    <ligand>
        <name>(S)-malate</name>
        <dbReference type="ChEBI" id="CHEBI:15589"/>
    </ligand>
</feature>
<dbReference type="InterPro" id="IPR046346">
    <property type="entry name" value="Aminoacid_DH-like_N_sf"/>
</dbReference>
<feature type="active site" description="Proton donor" evidence="5">
    <location>
        <position position="95"/>
    </location>
</feature>
<feature type="binding site" evidence="6">
    <location>
        <position position="443"/>
    </location>
    <ligand>
        <name>(S)-malate</name>
        <dbReference type="ChEBI" id="CHEBI:15589"/>
    </ligand>
</feature>
<dbReference type="Pfam" id="PF00390">
    <property type="entry name" value="malic"/>
    <property type="match status" value="1"/>
</dbReference>
<dbReference type="Gene3D" id="3.40.50.10380">
    <property type="entry name" value="Malic enzyme, N-terminal domain"/>
    <property type="match status" value="1"/>
</dbReference>